<dbReference type="InterPro" id="IPR056632">
    <property type="entry name" value="DUF7730"/>
</dbReference>
<dbReference type="Proteomes" id="UP000700596">
    <property type="component" value="Unassembled WGS sequence"/>
</dbReference>
<feature type="region of interest" description="Disordered" evidence="1">
    <location>
        <begin position="705"/>
        <end position="725"/>
    </location>
</feature>
<feature type="region of interest" description="Disordered" evidence="1">
    <location>
        <begin position="558"/>
        <end position="585"/>
    </location>
</feature>
<sequence>MCPSPLPIQGYHISEPTIIKIEIEDSPEPDILEDSTQSAGPLEQQPVTTASRQTVIDPKDPEGFLRRCSGQNKKTRARCSQVIGRNSSNSLKAHSTFLPTCKTHQDQKSFAGWCQFRQDDGERCGRLFRWTPPYFELCEDHQGHPDTPCYLMKLPLELRHEVFRYLLPTESISSSIVPNHRDNAGLHPLPMCMPTWPTTSHSTNANAGPSRRPCRRTSGGVDAVGQSEFNNKRFPFSLIDLLLVSRQFYEEVKDLLYSTAVFTVDIRRDGTYMCGRRVLEPTRPDGSSHAPTSALQQMGKRFVSTFDFKAVKNYNIHILVEDWSLAGHESWDEEVEIYDIRDYIGVTVSGILALARNLCRLNVRIGFAGFKWTQEELLKNMKSLAEPFERLRNVRQPRLCGVFDGFRDRNYMTTISAHSHQNTPYRPNRDLCSVPPLTTDTFLLCPSNTGFELYRAKWEKWVAHTASTSLCQKPPIRAMFTEFKKFYTKLMPIVPEVTFRHGRHAFLHRARVAREHENVEELRHLRNELVQYWCLYLEREEEKKTDMDKQLSSMLETDIYPSQEPENWSRRPSSSSSSPESPTALDAGKMAAEGIPMIQNPQGNMGTFGMSRMMNIPTPHNPQIIRYSMVQQPVELQAMQPQLAMNARQTASAHHVALVKQRQRQLLLQQLQQERMGGQPSHYHSHFTSVQGGQIQHQHQLDAAQAHAASQQPFMPTKLSSTMQV</sequence>
<evidence type="ECO:0000313" key="5">
    <source>
        <dbReference type="EMBL" id="KAH7109086.1"/>
    </source>
</evidence>
<protein>
    <recommendedName>
        <fullName evidence="7">F-box domain-containing protein</fullName>
    </recommendedName>
</protein>
<organism evidence="5 6">
    <name type="scientific">Dendryphion nanum</name>
    <dbReference type="NCBI Taxonomy" id="256645"/>
    <lineage>
        <taxon>Eukaryota</taxon>
        <taxon>Fungi</taxon>
        <taxon>Dikarya</taxon>
        <taxon>Ascomycota</taxon>
        <taxon>Pezizomycotina</taxon>
        <taxon>Dothideomycetes</taxon>
        <taxon>Pleosporomycetidae</taxon>
        <taxon>Pleosporales</taxon>
        <taxon>Torulaceae</taxon>
        <taxon>Dendryphion</taxon>
    </lineage>
</organism>
<dbReference type="InterPro" id="IPR058252">
    <property type="entry name" value="zf_Tbcl_4"/>
</dbReference>
<feature type="domain" description="Probable treble clef zinc finger fungi" evidence="4">
    <location>
        <begin position="111"/>
        <end position="145"/>
    </location>
</feature>
<feature type="region of interest" description="Disordered" evidence="1">
    <location>
        <begin position="29"/>
        <end position="52"/>
    </location>
</feature>
<dbReference type="InterPro" id="IPR038883">
    <property type="entry name" value="AN11006-like"/>
</dbReference>
<feature type="compositionally biased region" description="Low complexity" evidence="1">
    <location>
        <begin position="570"/>
        <end position="582"/>
    </location>
</feature>
<dbReference type="InterPro" id="IPR058251">
    <property type="entry name" value="zf_Tbcl_3"/>
</dbReference>
<evidence type="ECO:0000259" key="3">
    <source>
        <dbReference type="Pfam" id="PF26647"/>
    </source>
</evidence>
<feature type="domain" description="DUF7730" evidence="2">
    <location>
        <begin position="149"/>
        <end position="274"/>
    </location>
</feature>
<dbReference type="PANTHER" id="PTHR42085">
    <property type="entry name" value="F-BOX DOMAIN-CONTAINING PROTEIN"/>
    <property type="match status" value="1"/>
</dbReference>
<evidence type="ECO:0000313" key="6">
    <source>
        <dbReference type="Proteomes" id="UP000700596"/>
    </source>
</evidence>
<keyword evidence="6" id="KW-1185">Reference proteome</keyword>
<proteinExistence type="predicted"/>
<dbReference type="PANTHER" id="PTHR42085:SF1">
    <property type="entry name" value="F-BOX DOMAIN-CONTAINING PROTEIN"/>
    <property type="match status" value="1"/>
</dbReference>
<dbReference type="OrthoDB" id="5600002at2759"/>
<feature type="domain" description="Probable treble clef zinc finger" evidence="3">
    <location>
        <begin position="63"/>
        <end position="110"/>
    </location>
</feature>
<gene>
    <name evidence="5" type="ORF">B0J11DRAFT_239329</name>
</gene>
<dbReference type="Pfam" id="PF24864">
    <property type="entry name" value="DUF7730"/>
    <property type="match status" value="1"/>
</dbReference>
<evidence type="ECO:0000256" key="1">
    <source>
        <dbReference type="SAM" id="MobiDB-lite"/>
    </source>
</evidence>
<evidence type="ECO:0000259" key="2">
    <source>
        <dbReference type="Pfam" id="PF24864"/>
    </source>
</evidence>
<reference evidence="5" key="1">
    <citation type="journal article" date="2021" name="Nat. Commun.">
        <title>Genetic determinants of endophytism in the Arabidopsis root mycobiome.</title>
        <authorList>
            <person name="Mesny F."/>
            <person name="Miyauchi S."/>
            <person name="Thiergart T."/>
            <person name="Pickel B."/>
            <person name="Atanasova L."/>
            <person name="Karlsson M."/>
            <person name="Huettel B."/>
            <person name="Barry K.W."/>
            <person name="Haridas S."/>
            <person name="Chen C."/>
            <person name="Bauer D."/>
            <person name="Andreopoulos W."/>
            <person name="Pangilinan J."/>
            <person name="LaButti K."/>
            <person name="Riley R."/>
            <person name="Lipzen A."/>
            <person name="Clum A."/>
            <person name="Drula E."/>
            <person name="Henrissat B."/>
            <person name="Kohler A."/>
            <person name="Grigoriev I.V."/>
            <person name="Martin F.M."/>
            <person name="Hacquard S."/>
        </authorList>
    </citation>
    <scope>NUCLEOTIDE SEQUENCE</scope>
    <source>
        <strain evidence="5">MPI-CAGE-CH-0243</strain>
    </source>
</reference>
<feature type="compositionally biased region" description="Polar residues" evidence="1">
    <location>
        <begin position="34"/>
        <end position="52"/>
    </location>
</feature>
<name>A0A9P9CXW9_9PLEO</name>
<dbReference type="AlphaFoldDB" id="A0A9P9CXW9"/>
<dbReference type="EMBL" id="JAGMWT010000034">
    <property type="protein sequence ID" value="KAH7109086.1"/>
    <property type="molecule type" value="Genomic_DNA"/>
</dbReference>
<feature type="region of interest" description="Disordered" evidence="1">
    <location>
        <begin position="200"/>
        <end position="219"/>
    </location>
</feature>
<evidence type="ECO:0000259" key="4">
    <source>
        <dbReference type="Pfam" id="PF26648"/>
    </source>
</evidence>
<accession>A0A9P9CXW9</accession>
<comment type="caution">
    <text evidence="5">The sequence shown here is derived from an EMBL/GenBank/DDBJ whole genome shotgun (WGS) entry which is preliminary data.</text>
</comment>
<dbReference type="Pfam" id="PF26647">
    <property type="entry name" value="zf_Tbcl_3"/>
    <property type="match status" value="1"/>
</dbReference>
<dbReference type="Pfam" id="PF26648">
    <property type="entry name" value="zf_Tbcl_4"/>
    <property type="match status" value="1"/>
</dbReference>
<evidence type="ECO:0008006" key="7">
    <source>
        <dbReference type="Google" id="ProtNLM"/>
    </source>
</evidence>